<dbReference type="PANTHER" id="PTHR40590">
    <property type="entry name" value="CYTOPLASMIC PROTEIN-RELATED"/>
    <property type="match status" value="1"/>
</dbReference>
<evidence type="ECO:0000313" key="2">
    <source>
        <dbReference type="EMBL" id="MES0874803.1"/>
    </source>
</evidence>
<sequence length="293" mass="31483">MRRAAWALLALCGSYAAQAQSPAPFAWQVRVAGAPVTHHLVGSIHLLPPSAHPLPAGLERAYAASRRLVLESDLAALSSPAVQAQMLAAGSATSADGIAGEIPAALHARLRSRLERQSLQATLCDALRAWLCALTLELGAYQRAGFLPDLGIDQHFHARARADGRAVVWLEALEQQVALFTQMPDRLGVDFLVAALDGVDDPALSPRALLEAWRKGDVAHLHAQVERLRREHPLVYARLLAERNAAWLEPLEGWLRDGTPTLVVVGAAHLVGSDGLVAGLRERGFELRAGVSR</sequence>
<dbReference type="RefSeq" id="WP_352890187.1">
    <property type="nucleotide sequence ID" value="NZ_JBEPIJ010000015.1"/>
</dbReference>
<keyword evidence="3" id="KW-1185">Reference proteome</keyword>
<reference evidence="2 3" key="1">
    <citation type="submission" date="2024-06" db="EMBL/GenBank/DDBJ databases">
        <authorList>
            <person name="Li Z."/>
            <person name="Jiang Y."/>
        </authorList>
    </citation>
    <scope>NUCLEOTIDE SEQUENCE [LARGE SCALE GENOMIC DNA]</scope>
    <source>
        <strain evidence="2 3">HSW-8</strain>
    </source>
</reference>
<organism evidence="2 3">
    <name type="scientific">Sinimarinibacterium thermocellulolyticum</name>
    <dbReference type="NCBI Taxonomy" id="3170016"/>
    <lineage>
        <taxon>Bacteria</taxon>
        <taxon>Pseudomonadati</taxon>
        <taxon>Pseudomonadota</taxon>
        <taxon>Gammaproteobacteria</taxon>
        <taxon>Nevskiales</taxon>
        <taxon>Nevskiaceae</taxon>
        <taxon>Sinimarinibacterium</taxon>
    </lineage>
</organism>
<name>A0ABV2ACB5_9GAMM</name>
<dbReference type="PANTHER" id="PTHR40590:SF1">
    <property type="entry name" value="CYTOPLASMIC PROTEIN"/>
    <property type="match status" value="1"/>
</dbReference>
<dbReference type="Proteomes" id="UP001465331">
    <property type="component" value="Unassembled WGS sequence"/>
</dbReference>
<dbReference type="CDD" id="cd14789">
    <property type="entry name" value="Tiki"/>
    <property type="match status" value="1"/>
</dbReference>
<protein>
    <submittedName>
        <fullName evidence="2">TraB/GumN family protein</fullName>
    </submittedName>
</protein>
<evidence type="ECO:0000313" key="3">
    <source>
        <dbReference type="Proteomes" id="UP001465331"/>
    </source>
</evidence>
<keyword evidence="1" id="KW-0732">Signal</keyword>
<dbReference type="InterPro" id="IPR002816">
    <property type="entry name" value="TraB/PrgY/GumN_fam"/>
</dbReference>
<proteinExistence type="predicted"/>
<gene>
    <name evidence="2" type="ORF">ABSH63_12435</name>
</gene>
<accession>A0ABV2ACB5</accession>
<feature type="chain" id="PRO_5045650241" evidence="1">
    <location>
        <begin position="20"/>
        <end position="293"/>
    </location>
</feature>
<comment type="caution">
    <text evidence="2">The sequence shown here is derived from an EMBL/GenBank/DDBJ whole genome shotgun (WGS) entry which is preliminary data.</text>
</comment>
<dbReference type="InterPro" id="IPR047111">
    <property type="entry name" value="YbaP-like"/>
</dbReference>
<feature type="signal peptide" evidence="1">
    <location>
        <begin position="1"/>
        <end position="19"/>
    </location>
</feature>
<dbReference type="EMBL" id="JBEPIJ010000015">
    <property type="protein sequence ID" value="MES0874803.1"/>
    <property type="molecule type" value="Genomic_DNA"/>
</dbReference>
<evidence type="ECO:0000256" key="1">
    <source>
        <dbReference type="SAM" id="SignalP"/>
    </source>
</evidence>
<dbReference type="Pfam" id="PF01963">
    <property type="entry name" value="TraB_PrgY_gumN"/>
    <property type="match status" value="1"/>
</dbReference>